<evidence type="ECO:0008006" key="3">
    <source>
        <dbReference type="Google" id="ProtNLM"/>
    </source>
</evidence>
<evidence type="ECO:0000313" key="2">
    <source>
        <dbReference type="Proteomes" id="UP000637720"/>
    </source>
</evidence>
<dbReference type="Gene3D" id="3.30.70.1120">
    <property type="entry name" value="TT1725-like"/>
    <property type="match status" value="1"/>
</dbReference>
<reference evidence="1" key="1">
    <citation type="journal article" date="2014" name="Int. J. Syst. Evol. Microbiol.">
        <title>Complete genome sequence of Corynebacterium casei LMG S-19264T (=DSM 44701T), isolated from a smear-ripened cheese.</title>
        <authorList>
            <consortium name="US DOE Joint Genome Institute (JGI-PGF)"/>
            <person name="Walter F."/>
            <person name="Albersmeier A."/>
            <person name="Kalinowski J."/>
            <person name="Ruckert C."/>
        </authorList>
    </citation>
    <scope>NUCLEOTIDE SEQUENCE</scope>
    <source>
        <strain evidence="1">JCM 14719</strain>
    </source>
</reference>
<dbReference type="AlphaFoldDB" id="A0A8J3BAC2"/>
<organism evidence="1 2">
    <name type="scientific">Calditerricola satsumensis</name>
    <dbReference type="NCBI Taxonomy" id="373054"/>
    <lineage>
        <taxon>Bacteria</taxon>
        <taxon>Bacillati</taxon>
        <taxon>Bacillota</taxon>
        <taxon>Bacilli</taxon>
        <taxon>Bacillales</taxon>
        <taxon>Bacillaceae</taxon>
        <taxon>Calditerricola</taxon>
    </lineage>
</organism>
<dbReference type="RefSeq" id="WP_229725733.1">
    <property type="nucleotide sequence ID" value="NZ_BMOF01000019.1"/>
</dbReference>
<dbReference type="Proteomes" id="UP000637720">
    <property type="component" value="Unassembled WGS sequence"/>
</dbReference>
<sequence>MIVACLACECFLPGCRSLKEKRGVVKRVLNRVKNRFNVSAAEVDFWDHWQRTTLAFAAVAGERRFLEAELERVRRFVEAHEGLEILRVDLMFL</sequence>
<evidence type="ECO:0000313" key="1">
    <source>
        <dbReference type="EMBL" id="GGJ99403.1"/>
    </source>
</evidence>
<dbReference type="PANTHER" id="PTHR36441">
    <property type="entry name" value="HYPOTHETICAL CYTOSOLIC PROTEIN"/>
    <property type="match status" value="1"/>
</dbReference>
<dbReference type="Pfam" id="PF04456">
    <property type="entry name" value="DUF503"/>
    <property type="match status" value="1"/>
</dbReference>
<dbReference type="PANTHER" id="PTHR36441:SF1">
    <property type="entry name" value="DUF503 DOMAIN-CONTAINING PROTEIN"/>
    <property type="match status" value="1"/>
</dbReference>
<proteinExistence type="predicted"/>
<protein>
    <recommendedName>
        <fullName evidence="3">DUF503 domain-containing protein</fullName>
    </recommendedName>
</protein>
<gene>
    <name evidence="1" type="ORF">GCM10007043_11900</name>
</gene>
<dbReference type="EMBL" id="BMOF01000019">
    <property type="protein sequence ID" value="GGJ99403.1"/>
    <property type="molecule type" value="Genomic_DNA"/>
</dbReference>
<reference evidence="1" key="2">
    <citation type="submission" date="2020-09" db="EMBL/GenBank/DDBJ databases">
        <authorList>
            <person name="Sun Q."/>
            <person name="Ohkuma M."/>
        </authorList>
    </citation>
    <scope>NUCLEOTIDE SEQUENCE</scope>
    <source>
        <strain evidence="1">JCM 14719</strain>
    </source>
</reference>
<name>A0A8J3BAC2_9BACI</name>
<keyword evidence="2" id="KW-1185">Reference proteome</keyword>
<dbReference type="InterPro" id="IPR007546">
    <property type="entry name" value="DUF503"/>
</dbReference>
<dbReference type="InterPro" id="IPR036746">
    <property type="entry name" value="TT1725-like_sf"/>
</dbReference>
<comment type="caution">
    <text evidence="1">The sequence shown here is derived from an EMBL/GenBank/DDBJ whole genome shotgun (WGS) entry which is preliminary data.</text>
</comment>
<dbReference type="SUPFAM" id="SSF103007">
    <property type="entry name" value="Hypothetical protein TT1725"/>
    <property type="match status" value="1"/>
</dbReference>
<accession>A0A8J3BAC2</accession>